<feature type="domain" description="RNA polymerase sigma-70 region 2" evidence="5">
    <location>
        <begin position="32"/>
        <end position="113"/>
    </location>
</feature>
<dbReference type="SUPFAM" id="SSF88659">
    <property type="entry name" value="Sigma3 and sigma4 domains of RNA polymerase sigma factors"/>
    <property type="match status" value="1"/>
</dbReference>
<comment type="caution">
    <text evidence="7">The sequence shown here is derived from an EMBL/GenBank/DDBJ whole genome shotgun (WGS) entry which is preliminary data.</text>
</comment>
<dbReference type="InterPro" id="IPR013324">
    <property type="entry name" value="RNA_pol_sigma_r3/r4-like"/>
</dbReference>
<dbReference type="InterPro" id="IPR000943">
    <property type="entry name" value="RNA_pol_sigma70"/>
</dbReference>
<feature type="domain" description="RNA polymerase sigma-70 region 4" evidence="6">
    <location>
        <begin position="160"/>
        <end position="208"/>
    </location>
</feature>
<keyword evidence="2" id="KW-0731">Sigma factor</keyword>
<dbReference type="PANTHER" id="PTHR30385">
    <property type="entry name" value="SIGMA FACTOR F FLAGELLAR"/>
    <property type="match status" value="1"/>
</dbReference>
<evidence type="ECO:0000256" key="4">
    <source>
        <dbReference type="ARBA" id="ARBA00023163"/>
    </source>
</evidence>
<dbReference type="InterPro" id="IPR013325">
    <property type="entry name" value="RNA_pol_sigma_r2"/>
</dbReference>
<proteinExistence type="predicted"/>
<sequence>MQNKIIITNENEKEYWIEYKKTLFPQIKEALINRYAPLVKYEALKIKSYSNINIGYTYINIDYLKNIIDFEDLVGFGFFGLLYAVERYNPNKDIKFKTYARLRINCAIYDGLREIFPPLPKMIYKDISKIQNEISRYIENKITPEYLLEKKEIKKEVIDALKKLSQREYEVLELYYYEWLTLKEISNIFRISEIRTYKIYRKAMQDLKDIFIKKEIVK</sequence>
<dbReference type="InterPro" id="IPR007630">
    <property type="entry name" value="RNA_pol_sigma70_r4"/>
</dbReference>
<organism evidence="7 8">
    <name type="scientific">Brachyspira aalborgi</name>
    <dbReference type="NCBI Taxonomy" id="29522"/>
    <lineage>
        <taxon>Bacteria</taxon>
        <taxon>Pseudomonadati</taxon>
        <taxon>Spirochaetota</taxon>
        <taxon>Spirochaetia</taxon>
        <taxon>Brachyspirales</taxon>
        <taxon>Brachyspiraceae</taxon>
        <taxon>Brachyspira</taxon>
    </lineage>
</organism>
<keyword evidence="1" id="KW-0805">Transcription regulation</keyword>
<evidence type="ECO:0000259" key="5">
    <source>
        <dbReference type="Pfam" id="PF04542"/>
    </source>
</evidence>
<accession>A0A5C8E7X5</accession>
<dbReference type="PANTHER" id="PTHR30385:SF7">
    <property type="entry name" value="RNA POLYMERASE SIGMA FACTOR FLIA"/>
    <property type="match status" value="1"/>
</dbReference>
<dbReference type="Gene3D" id="1.20.140.160">
    <property type="match status" value="1"/>
</dbReference>
<evidence type="ECO:0000259" key="6">
    <source>
        <dbReference type="Pfam" id="PF04545"/>
    </source>
</evidence>
<dbReference type="PRINTS" id="PR00046">
    <property type="entry name" value="SIGMA70FCT"/>
</dbReference>
<reference evidence="7 8" key="1">
    <citation type="journal article" date="1992" name="Lakartidningen">
        <title>[Penicillin V and not amoxicillin is the first choice preparation in acute otitis].</title>
        <authorList>
            <person name="Kamme C."/>
            <person name="Lundgren K."/>
            <person name="Prellner K."/>
        </authorList>
    </citation>
    <scope>NUCLEOTIDE SEQUENCE [LARGE SCALE GENOMIC DNA]</scope>
    <source>
        <strain evidence="7 8">PC5538III-lc</strain>
    </source>
</reference>
<evidence type="ECO:0000256" key="2">
    <source>
        <dbReference type="ARBA" id="ARBA00023082"/>
    </source>
</evidence>
<dbReference type="Pfam" id="PF04545">
    <property type="entry name" value="Sigma70_r4"/>
    <property type="match status" value="1"/>
</dbReference>
<dbReference type="Pfam" id="PF04542">
    <property type="entry name" value="Sigma70_r2"/>
    <property type="match status" value="1"/>
</dbReference>
<dbReference type="GO" id="GO:0003677">
    <property type="term" value="F:DNA binding"/>
    <property type="evidence" value="ECO:0007669"/>
    <property type="project" value="UniProtKB-KW"/>
</dbReference>
<evidence type="ECO:0000256" key="3">
    <source>
        <dbReference type="ARBA" id="ARBA00023125"/>
    </source>
</evidence>
<dbReference type="EMBL" id="SAXX01000005">
    <property type="protein sequence ID" value="TXJ34227.1"/>
    <property type="molecule type" value="Genomic_DNA"/>
</dbReference>
<protein>
    <submittedName>
        <fullName evidence="7">Sigma-70 family RNA polymerase sigma factor</fullName>
    </submittedName>
</protein>
<evidence type="ECO:0000313" key="7">
    <source>
        <dbReference type="EMBL" id="TXJ34227.1"/>
    </source>
</evidence>
<dbReference type="NCBIfam" id="TIGR02937">
    <property type="entry name" value="sigma70-ECF"/>
    <property type="match status" value="1"/>
</dbReference>
<gene>
    <name evidence="7" type="ORF">EPJ69_02675</name>
</gene>
<evidence type="ECO:0000313" key="8">
    <source>
        <dbReference type="Proteomes" id="UP000324707"/>
    </source>
</evidence>
<dbReference type="InterPro" id="IPR014284">
    <property type="entry name" value="RNA_pol_sigma-70_dom"/>
</dbReference>
<dbReference type="GO" id="GO:0006352">
    <property type="term" value="P:DNA-templated transcription initiation"/>
    <property type="evidence" value="ECO:0007669"/>
    <property type="project" value="InterPro"/>
</dbReference>
<dbReference type="Proteomes" id="UP000324707">
    <property type="component" value="Unassembled WGS sequence"/>
</dbReference>
<keyword evidence="3" id="KW-0238">DNA-binding</keyword>
<dbReference type="Gene3D" id="1.10.1740.10">
    <property type="match status" value="1"/>
</dbReference>
<dbReference type="CDD" id="cd06171">
    <property type="entry name" value="Sigma70_r4"/>
    <property type="match status" value="1"/>
</dbReference>
<evidence type="ECO:0000256" key="1">
    <source>
        <dbReference type="ARBA" id="ARBA00023015"/>
    </source>
</evidence>
<keyword evidence="4" id="KW-0804">Transcription</keyword>
<dbReference type="InterPro" id="IPR007627">
    <property type="entry name" value="RNA_pol_sigma70_r2"/>
</dbReference>
<dbReference type="RefSeq" id="WP_147735986.1">
    <property type="nucleotide sequence ID" value="NZ_SAXX01000005.1"/>
</dbReference>
<name>A0A5C8E7X5_9SPIR</name>
<dbReference type="SUPFAM" id="SSF88946">
    <property type="entry name" value="Sigma2 domain of RNA polymerase sigma factors"/>
    <property type="match status" value="1"/>
</dbReference>
<dbReference type="AlphaFoldDB" id="A0A5C8E7X5"/>
<dbReference type="GO" id="GO:0016987">
    <property type="term" value="F:sigma factor activity"/>
    <property type="evidence" value="ECO:0007669"/>
    <property type="project" value="UniProtKB-KW"/>
</dbReference>